<evidence type="ECO:0000256" key="1">
    <source>
        <dbReference type="SAM" id="MobiDB-lite"/>
    </source>
</evidence>
<feature type="transmembrane region" description="Helical" evidence="2">
    <location>
        <begin position="217"/>
        <end position="236"/>
    </location>
</feature>
<name>A0ABX7MYQ7_9BACT</name>
<keyword evidence="4" id="KW-1185">Reference proteome</keyword>
<feature type="transmembrane region" description="Helical" evidence="2">
    <location>
        <begin position="179"/>
        <end position="205"/>
    </location>
</feature>
<proteinExistence type="predicted"/>
<feature type="transmembrane region" description="Helical" evidence="2">
    <location>
        <begin position="44"/>
        <end position="60"/>
    </location>
</feature>
<evidence type="ECO:0008006" key="5">
    <source>
        <dbReference type="Google" id="ProtNLM"/>
    </source>
</evidence>
<dbReference type="RefSeq" id="WP_206713318.1">
    <property type="nucleotide sequence ID" value="NZ_CP071091.1"/>
</dbReference>
<feature type="transmembrane region" description="Helical" evidence="2">
    <location>
        <begin position="104"/>
        <end position="122"/>
    </location>
</feature>
<sequence>MNARQSSPVQQVPESSTAAVSGDVKSSGGPAGGFLGQADSRRRLARMGMLLWMVLLYATVQPGLMSNDSIDQYGQGLAGSYSDVHPPLGSWLLGLSGRLVGSPWLVLVLQLAMLSGCMALLARSSDARAGRRGLVVLGAFLLVPTVWSLAVVLWKDVMVAALLLAAVAALKSRRPVLSLFLLCLGVAYRHNALVAAVPLALPVVAQLAPAPRWRFPARVLVFMCVVPGLVITPVVVNQVLHAQKAWAAGQLFLYDLAGIYVAHPESFQGSLLEGETSVPELTKLYNISHVWPLFGGVEGARPIAFGSLEARRADFVAEWKRVVRQHPKAWMKHRVAVFRRMLGADPHPVWNAFHQQIDPNPWQMKPPTDGFLFRTMLRIENALSSSFFFRGWVWLLGLTGVTLVALRRVKRHSLAFFTGMSGLAYASAYLVIGIGSDFRFIYWSVIAVFATLALLVCPPEQTESPDSLA</sequence>
<feature type="compositionally biased region" description="Low complexity" evidence="1">
    <location>
        <begin position="1"/>
        <end position="16"/>
    </location>
</feature>
<feature type="transmembrane region" description="Helical" evidence="2">
    <location>
        <begin position="387"/>
        <end position="406"/>
    </location>
</feature>
<keyword evidence="2" id="KW-1133">Transmembrane helix</keyword>
<gene>
    <name evidence="3" type="ORF">JY572_24575</name>
</gene>
<feature type="transmembrane region" description="Helical" evidence="2">
    <location>
        <begin position="413"/>
        <end position="434"/>
    </location>
</feature>
<feature type="transmembrane region" description="Helical" evidence="2">
    <location>
        <begin position="134"/>
        <end position="154"/>
    </location>
</feature>
<evidence type="ECO:0000256" key="2">
    <source>
        <dbReference type="SAM" id="Phobius"/>
    </source>
</evidence>
<keyword evidence="2" id="KW-0812">Transmembrane</keyword>
<dbReference type="EMBL" id="CP071091">
    <property type="protein sequence ID" value="QSQ11570.1"/>
    <property type="molecule type" value="Genomic_DNA"/>
</dbReference>
<dbReference type="Proteomes" id="UP000663090">
    <property type="component" value="Chromosome"/>
</dbReference>
<protein>
    <recommendedName>
        <fullName evidence="5">Glycosyltransferase RgtA/B/C/D-like domain-containing protein</fullName>
    </recommendedName>
</protein>
<keyword evidence="2" id="KW-0472">Membrane</keyword>
<feature type="transmembrane region" description="Helical" evidence="2">
    <location>
        <begin position="440"/>
        <end position="457"/>
    </location>
</feature>
<feature type="region of interest" description="Disordered" evidence="1">
    <location>
        <begin position="1"/>
        <end position="25"/>
    </location>
</feature>
<organism evidence="3 4">
    <name type="scientific">Myxococcus landrumensis</name>
    <dbReference type="NCBI Taxonomy" id="2813577"/>
    <lineage>
        <taxon>Bacteria</taxon>
        <taxon>Pseudomonadati</taxon>
        <taxon>Myxococcota</taxon>
        <taxon>Myxococcia</taxon>
        <taxon>Myxococcales</taxon>
        <taxon>Cystobacterineae</taxon>
        <taxon>Myxococcaceae</taxon>
        <taxon>Myxococcus</taxon>
    </lineage>
</organism>
<evidence type="ECO:0000313" key="3">
    <source>
        <dbReference type="EMBL" id="QSQ11570.1"/>
    </source>
</evidence>
<reference evidence="3 4" key="1">
    <citation type="submission" date="2021-02" db="EMBL/GenBank/DDBJ databases">
        <title>De Novo genome assembly of isolated myxobacteria.</title>
        <authorList>
            <person name="Stevens D.C."/>
        </authorList>
    </citation>
    <scope>NUCLEOTIDE SEQUENCE [LARGE SCALE GENOMIC DNA]</scope>
    <source>
        <strain evidence="3 4">SCHIC003</strain>
    </source>
</reference>
<evidence type="ECO:0000313" key="4">
    <source>
        <dbReference type="Proteomes" id="UP000663090"/>
    </source>
</evidence>
<accession>A0ABX7MYQ7</accession>